<reference evidence="2" key="1">
    <citation type="submission" date="2019-06" db="EMBL/GenBank/DDBJ databases">
        <authorList>
            <person name="Broberg M."/>
        </authorList>
    </citation>
    <scope>NUCLEOTIDE SEQUENCE [LARGE SCALE GENOMIC DNA]</scope>
</reference>
<reference evidence="1 2" key="2">
    <citation type="submission" date="2021-10" db="EMBL/GenBank/DDBJ databases">
        <authorList>
            <person name="Piombo E."/>
        </authorList>
    </citation>
    <scope>NUCLEOTIDE SEQUENCE [LARGE SCALE GENOMIC DNA]</scope>
</reference>
<dbReference type="AlphaFoldDB" id="A0A9P0EFF5"/>
<dbReference type="OrthoDB" id="4158087at2759"/>
<sequence>MMDSVSLPGLHHEMPLLTATADKDDEATSRGPAQKYRDPWMLWSSDLVIHHVDVELIIPCPASSVNYLLESFPILFNLRSQYCTTRPRAIEPSFLYSELLENDSVKFSLIYLGARMYAAQLGSTRGKLPPGSCLQYKVAAIENIRQAVEGCAAISEADILAVLFMTLSYNKVFTASSHLDNHCEWTAHMDGIKSMITLRGGWDNGKYGELIRDLYTWCMEYGTSSSLCASFAPDI</sequence>
<comment type="caution">
    <text evidence="1">The sequence shown here is derived from an EMBL/GenBank/DDBJ whole genome shotgun (WGS) entry which is preliminary data.</text>
</comment>
<dbReference type="Proteomes" id="UP000775872">
    <property type="component" value="Unassembled WGS sequence"/>
</dbReference>
<dbReference type="EMBL" id="CABFOC020000031">
    <property type="protein sequence ID" value="CAH0047709.1"/>
    <property type="molecule type" value="Genomic_DNA"/>
</dbReference>
<gene>
    <name evidence="1" type="ORF">CSOL1703_00013727</name>
</gene>
<evidence type="ECO:0000313" key="1">
    <source>
        <dbReference type="EMBL" id="CAH0047709.1"/>
    </source>
</evidence>
<organism evidence="1 2">
    <name type="scientific">Clonostachys solani</name>
    <dbReference type="NCBI Taxonomy" id="160281"/>
    <lineage>
        <taxon>Eukaryota</taxon>
        <taxon>Fungi</taxon>
        <taxon>Dikarya</taxon>
        <taxon>Ascomycota</taxon>
        <taxon>Pezizomycotina</taxon>
        <taxon>Sordariomycetes</taxon>
        <taxon>Hypocreomycetidae</taxon>
        <taxon>Hypocreales</taxon>
        <taxon>Bionectriaceae</taxon>
        <taxon>Clonostachys</taxon>
    </lineage>
</organism>
<keyword evidence="2" id="KW-1185">Reference proteome</keyword>
<name>A0A9P0EFF5_9HYPO</name>
<protein>
    <submittedName>
        <fullName evidence="1">Uncharacterized protein</fullName>
    </submittedName>
</protein>
<proteinExistence type="predicted"/>
<accession>A0A9P0EFF5</accession>
<evidence type="ECO:0000313" key="2">
    <source>
        <dbReference type="Proteomes" id="UP000775872"/>
    </source>
</evidence>